<accession>A0A0A9CGN9</accession>
<sequence>MQIVCHCIFLHIGYHKVGSEKMNGRSLPFYVLPGPFGSVYLLEAFQKIAHQHTFSPHKQIL</sequence>
<protein>
    <submittedName>
        <fullName evidence="1">Uncharacterized protein</fullName>
    </submittedName>
</protein>
<evidence type="ECO:0000313" key="1">
    <source>
        <dbReference type="EMBL" id="JAD74756.1"/>
    </source>
</evidence>
<name>A0A0A9CGN9_ARUDO</name>
<dbReference type="AlphaFoldDB" id="A0A0A9CGN9"/>
<reference evidence="1" key="2">
    <citation type="journal article" date="2015" name="Data Brief">
        <title>Shoot transcriptome of the giant reed, Arundo donax.</title>
        <authorList>
            <person name="Barrero R.A."/>
            <person name="Guerrero F.D."/>
            <person name="Moolhuijzen P."/>
            <person name="Goolsby J.A."/>
            <person name="Tidwell J."/>
            <person name="Bellgard S.E."/>
            <person name="Bellgard M.I."/>
        </authorList>
    </citation>
    <scope>NUCLEOTIDE SEQUENCE</scope>
    <source>
        <tissue evidence="1">Shoot tissue taken approximately 20 cm above the soil surface</tissue>
    </source>
</reference>
<reference evidence="1" key="1">
    <citation type="submission" date="2014-09" db="EMBL/GenBank/DDBJ databases">
        <authorList>
            <person name="Magalhaes I.L.F."/>
            <person name="Oliveira U."/>
            <person name="Santos F.R."/>
            <person name="Vidigal T.H.D.A."/>
            <person name="Brescovit A.D."/>
            <person name="Santos A.J."/>
        </authorList>
    </citation>
    <scope>NUCLEOTIDE SEQUENCE</scope>
    <source>
        <tissue evidence="1">Shoot tissue taken approximately 20 cm above the soil surface</tissue>
    </source>
</reference>
<dbReference type="EMBL" id="GBRH01223139">
    <property type="protein sequence ID" value="JAD74756.1"/>
    <property type="molecule type" value="Transcribed_RNA"/>
</dbReference>
<organism evidence="1">
    <name type="scientific">Arundo donax</name>
    <name type="common">Giant reed</name>
    <name type="synonym">Donax arundinaceus</name>
    <dbReference type="NCBI Taxonomy" id="35708"/>
    <lineage>
        <taxon>Eukaryota</taxon>
        <taxon>Viridiplantae</taxon>
        <taxon>Streptophyta</taxon>
        <taxon>Embryophyta</taxon>
        <taxon>Tracheophyta</taxon>
        <taxon>Spermatophyta</taxon>
        <taxon>Magnoliopsida</taxon>
        <taxon>Liliopsida</taxon>
        <taxon>Poales</taxon>
        <taxon>Poaceae</taxon>
        <taxon>PACMAD clade</taxon>
        <taxon>Arundinoideae</taxon>
        <taxon>Arundineae</taxon>
        <taxon>Arundo</taxon>
    </lineage>
</organism>
<proteinExistence type="predicted"/>